<organism evidence="1 2">
    <name type="scientific">Reticulomyxa filosa</name>
    <dbReference type="NCBI Taxonomy" id="46433"/>
    <lineage>
        <taxon>Eukaryota</taxon>
        <taxon>Sar</taxon>
        <taxon>Rhizaria</taxon>
        <taxon>Retaria</taxon>
        <taxon>Foraminifera</taxon>
        <taxon>Monothalamids</taxon>
        <taxon>Reticulomyxidae</taxon>
        <taxon>Reticulomyxa</taxon>
    </lineage>
</organism>
<evidence type="ECO:0000313" key="1">
    <source>
        <dbReference type="EMBL" id="ETO03865.1"/>
    </source>
</evidence>
<protein>
    <submittedName>
        <fullName evidence="1">Uncharacterized protein</fullName>
    </submittedName>
</protein>
<sequence length="123" mass="15028">MKIELKLLFYEDFCIVELLLLINVMHKYFTKCKHLSSISKCFLRSVFPFVNKSSSIFFILHHQRLFQEKTKKIYKNELKLINQKEEIQIIIHHWIRILNIKLGWIKDFDKFVVNYVSPFVLFF</sequence>
<dbReference type="Proteomes" id="UP000023152">
    <property type="component" value="Unassembled WGS sequence"/>
</dbReference>
<reference evidence="1 2" key="1">
    <citation type="journal article" date="2013" name="Curr. Biol.">
        <title>The Genome of the Foraminiferan Reticulomyxa filosa.</title>
        <authorList>
            <person name="Glockner G."/>
            <person name="Hulsmann N."/>
            <person name="Schleicher M."/>
            <person name="Noegel A.A."/>
            <person name="Eichinger L."/>
            <person name="Gallinger C."/>
            <person name="Pawlowski J."/>
            <person name="Sierra R."/>
            <person name="Euteneuer U."/>
            <person name="Pillet L."/>
            <person name="Moustafa A."/>
            <person name="Platzer M."/>
            <person name="Groth M."/>
            <person name="Szafranski K."/>
            <person name="Schliwa M."/>
        </authorList>
    </citation>
    <scope>NUCLEOTIDE SEQUENCE [LARGE SCALE GENOMIC DNA]</scope>
</reference>
<accession>X6LT38</accession>
<proteinExistence type="predicted"/>
<comment type="caution">
    <text evidence="1">The sequence shown here is derived from an EMBL/GenBank/DDBJ whole genome shotgun (WGS) entry which is preliminary data.</text>
</comment>
<name>X6LT38_RETFI</name>
<evidence type="ECO:0000313" key="2">
    <source>
        <dbReference type="Proteomes" id="UP000023152"/>
    </source>
</evidence>
<dbReference type="AlphaFoldDB" id="X6LT38"/>
<dbReference type="EMBL" id="ASPP01031565">
    <property type="protein sequence ID" value="ETO03865.1"/>
    <property type="molecule type" value="Genomic_DNA"/>
</dbReference>
<gene>
    <name evidence="1" type="ORF">RFI_33538</name>
</gene>
<keyword evidence="2" id="KW-1185">Reference proteome</keyword>